<evidence type="ECO:0000256" key="4">
    <source>
        <dbReference type="ARBA" id="ARBA00023136"/>
    </source>
</evidence>
<keyword evidence="3 6" id="KW-1133">Transmembrane helix</keyword>
<evidence type="ECO:0000259" key="7">
    <source>
        <dbReference type="Pfam" id="PF05154"/>
    </source>
</evidence>
<reference evidence="8 9" key="1">
    <citation type="submission" date="2012-01" db="EMBL/GenBank/DDBJ databases">
        <title>The Genome Sequence of Scardovia inopinata F0304.</title>
        <authorList>
            <consortium name="The Broad Institute Genome Sequencing Platform"/>
            <person name="Ward D."/>
            <person name="Earl A."/>
            <person name="Feldgarden M."/>
            <person name="Gevers D."/>
            <person name="Young S."/>
            <person name="Zeng Q."/>
            <person name="Koehrsen M."/>
            <person name="Alvarado L."/>
            <person name="Berlin A.M."/>
            <person name="Borenstein D."/>
            <person name="Chapman S.B."/>
            <person name="Chen Z."/>
            <person name="Engels R."/>
            <person name="Freedman E."/>
            <person name="Gellesch M."/>
            <person name="Goldberg J."/>
            <person name="Griggs A."/>
            <person name="Gujja S."/>
            <person name="Heilman E.R."/>
            <person name="Heiman D.I."/>
            <person name="Hepburn T.A."/>
            <person name="Howarth C."/>
            <person name="Jen D."/>
            <person name="Larson L."/>
            <person name="Mehta T."/>
            <person name="Park D."/>
            <person name="Pearson M."/>
            <person name="Richards J."/>
            <person name="Roberts A."/>
            <person name="Saif S."/>
            <person name="Shea T.D."/>
            <person name="Shenoy N."/>
            <person name="Sisk P."/>
            <person name="Stolte C."/>
            <person name="Sykes S.N."/>
            <person name="Walk T."/>
            <person name="White J."/>
            <person name="Yandava C."/>
            <person name="Izard J."/>
            <person name="Baranova O.V."/>
            <person name="Blanton J.M."/>
            <person name="Tanner A.C."/>
            <person name="Dewhirst F."/>
            <person name="Haas B."/>
            <person name="Nusbaum C."/>
            <person name="Birren B."/>
        </authorList>
    </citation>
    <scope>NUCLEOTIDE SEQUENCE [LARGE SCALE GENOMIC DNA]</scope>
    <source>
        <strain evidence="8 9">F0304</strain>
    </source>
</reference>
<proteinExistence type="predicted"/>
<feature type="domain" description="TM2" evidence="7">
    <location>
        <begin position="154"/>
        <end position="202"/>
    </location>
</feature>
<name>W5IHR7_SCAIO</name>
<dbReference type="AlphaFoldDB" id="W5IHR7"/>
<dbReference type="Pfam" id="PF05154">
    <property type="entry name" value="TM2"/>
    <property type="match status" value="1"/>
</dbReference>
<keyword evidence="4 6" id="KW-0472">Membrane</keyword>
<feature type="transmembrane region" description="Helical" evidence="6">
    <location>
        <begin position="158"/>
        <end position="177"/>
    </location>
</feature>
<dbReference type="eggNOG" id="COG2314">
    <property type="taxonomic scope" value="Bacteria"/>
</dbReference>
<accession>W5IHR7</accession>
<evidence type="ECO:0000256" key="1">
    <source>
        <dbReference type="ARBA" id="ARBA00004141"/>
    </source>
</evidence>
<keyword evidence="9" id="KW-1185">Reference proteome</keyword>
<protein>
    <recommendedName>
        <fullName evidence="7">TM2 domain-containing protein</fullName>
    </recommendedName>
</protein>
<evidence type="ECO:0000256" key="3">
    <source>
        <dbReference type="ARBA" id="ARBA00022989"/>
    </source>
</evidence>
<evidence type="ECO:0000256" key="2">
    <source>
        <dbReference type="ARBA" id="ARBA00022692"/>
    </source>
</evidence>
<gene>
    <name evidence="8" type="ORF">HMPREF9020_00007</name>
</gene>
<feature type="compositionally biased region" description="Low complexity" evidence="5">
    <location>
        <begin position="57"/>
        <end position="70"/>
    </location>
</feature>
<feature type="transmembrane region" description="Helical" evidence="6">
    <location>
        <begin position="183"/>
        <end position="209"/>
    </location>
</feature>
<comment type="caution">
    <text evidence="8">The sequence shown here is derived from an EMBL/GenBank/DDBJ whole genome shotgun (WGS) entry which is preliminary data.</text>
</comment>
<feature type="region of interest" description="Disordered" evidence="5">
    <location>
        <begin position="1"/>
        <end position="72"/>
    </location>
</feature>
<comment type="subcellular location">
    <subcellularLocation>
        <location evidence="1">Membrane</location>
        <topology evidence="1">Multi-pass membrane protein</topology>
    </subcellularLocation>
</comment>
<evidence type="ECO:0000313" key="8">
    <source>
        <dbReference type="EMBL" id="EFG26388.2"/>
    </source>
</evidence>
<dbReference type="Proteomes" id="UP000005777">
    <property type="component" value="Unassembled WGS sequence"/>
</dbReference>
<dbReference type="GO" id="GO:0016020">
    <property type="term" value="C:membrane"/>
    <property type="evidence" value="ECO:0007669"/>
    <property type="project" value="UniProtKB-SubCell"/>
</dbReference>
<dbReference type="InterPro" id="IPR007829">
    <property type="entry name" value="TM2"/>
</dbReference>
<dbReference type="HOGENOM" id="CLU_081297_0_0_11"/>
<feature type="region of interest" description="Disordered" evidence="5">
    <location>
        <begin position="90"/>
        <end position="130"/>
    </location>
</feature>
<organism evidence="8 9">
    <name type="scientific">Scardovia inopinata F0304</name>
    <dbReference type="NCBI Taxonomy" id="641146"/>
    <lineage>
        <taxon>Bacteria</taxon>
        <taxon>Bacillati</taxon>
        <taxon>Actinomycetota</taxon>
        <taxon>Actinomycetes</taxon>
        <taxon>Bifidobacteriales</taxon>
        <taxon>Bifidobacteriaceae</taxon>
        <taxon>Scardovia</taxon>
    </lineage>
</organism>
<evidence type="ECO:0000256" key="5">
    <source>
        <dbReference type="SAM" id="MobiDB-lite"/>
    </source>
</evidence>
<dbReference type="RefSeq" id="WP_050752346.1">
    <property type="nucleotide sequence ID" value="NZ_GG770225.1"/>
</dbReference>
<evidence type="ECO:0000313" key="9">
    <source>
        <dbReference type="Proteomes" id="UP000005777"/>
    </source>
</evidence>
<sequence length="234" mass="24792">MEENSNNTFEDGSVNYQNTDQQQGYGVSQTSFEGTASTVGDPANAPSASSYVPGQTAPNPSAPSSASSAAYNQPDAASYGAHFGADQGGYNTSYDGYNQQNPYAQPQNPYSQPQNQYAPPQNPYAQPGPYPYAQPGPYAQPIAYAPQFAYLVGTHSKLAAGLLGIFLGYLGVHNFYLGNTSKAVAQLLLTLIGWIIIVGPLVSGIWALVEAILILSSKPGSPWHRDAAGYELQD</sequence>
<evidence type="ECO:0000256" key="6">
    <source>
        <dbReference type="SAM" id="Phobius"/>
    </source>
</evidence>
<feature type="compositionally biased region" description="Pro residues" evidence="5">
    <location>
        <begin position="120"/>
        <end position="130"/>
    </location>
</feature>
<feature type="compositionally biased region" description="Low complexity" evidence="5">
    <location>
        <begin position="96"/>
        <end position="119"/>
    </location>
</feature>
<keyword evidence="2 6" id="KW-0812">Transmembrane</keyword>
<dbReference type="EMBL" id="ADCX01000001">
    <property type="protein sequence ID" value="EFG26388.2"/>
    <property type="molecule type" value="Genomic_DNA"/>
</dbReference>
<feature type="compositionally biased region" description="Polar residues" evidence="5">
    <location>
        <begin position="1"/>
        <end position="38"/>
    </location>
</feature>